<evidence type="ECO:0000313" key="1">
    <source>
        <dbReference type="EMBL" id="SDF98948.1"/>
    </source>
</evidence>
<sequence length="111" mass="12459">MKFIGCQVMTQWRRTVAVVMDEVVALSLTRRKALFHVPKHFLALPCRAIGGLPTVAKLSRPGGLLDSAGPFISSHTPRGPRLSWRIPQSRLLLRNGMSWRDVSRNLWTNAV</sequence>
<organism evidence="1 2">
    <name type="scientific">Sinosporangium album</name>
    <dbReference type="NCBI Taxonomy" id="504805"/>
    <lineage>
        <taxon>Bacteria</taxon>
        <taxon>Bacillati</taxon>
        <taxon>Actinomycetota</taxon>
        <taxon>Actinomycetes</taxon>
        <taxon>Streptosporangiales</taxon>
        <taxon>Streptosporangiaceae</taxon>
        <taxon>Sinosporangium</taxon>
    </lineage>
</organism>
<gene>
    <name evidence="1" type="ORF">SAMN05421505_10122</name>
</gene>
<dbReference type="STRING" id="504805.SAMN05421505_10122"/>
<reference evidence="1 2" key="1">
    <citation type="submission" date="2016-10" db="EMBL/GenBank/DDBJ databases">
        <authorList>
            <person name="de Groot N.N."/>
        </authorList>
    </citation>
    <scope>NUCLEOTIDE SEQUENCE [LARGE SCALE GENOMIC DNA]</scope>
    <source>
        <strain evidence="1 2">CPCC 201354</strain>
    </source>
</reference>
<name>A0A1G7QKE5_9ACTN</name>
<protein>
    <submittedName>
        <fullName evidence="1">Uncharacterized protein</fullName>
    </submittedName>
</protein>
<accession>A0A1G7QKE5</accession>
<dbReference type="AlphaFoldDB" id="A0A1G7QKE5"/>
<evidence type="ECO:0000313" key="2">
    <source>
        <dbReference type="Proteomes" id="UP000198923"/>
    </source>
</evidence>
<dbReference type="Proteomes" id="UP000198923">
    <property type="component" value="Unassembled WGS sequence"/>
</dbReference>
<keyword evidence="2" id="KW-1185">Reference proteome</keyword>
<dbReference type="EMBL" id="FNCN01000001">
    <property type="protein sequence ID" value="SDF98948.1"/>
    <property type="molecule type" value="Genomic_DNA"/>
</dbReference>
<proteinExistence type="predicted"/>